<proteinExistence type="predicted"/>
<sequence>MPPRGCKKAAKRASTEEPCVDDEDRISALPDAVLQHVLGFLPAQDAVRASVLGTRWSNLWRSTHRLRVALKPLWSAETQHMFVNRLLLLRDPRSAVEHCELDLRGCKLANTNYVEIWIRHALLLQARVLDVRYTTVLESRSLVSRFLKVLRLESVYFQSYILLDLSSCIALEDVEFSLVHFDIAVDFSSCRVLEDLQITSCDMDVCEIRSASARRLSLVNCTFGVAPWLDEYRAHICAPGLVCLEIRGCDGINPVLESMPLLQDASVWFNCSDEPGKSCSARCCGGKGYTFRKDLGFCPTFNKLRTLYLVNWCLTSDINALLRFLHHTPNLEKLTLELCEKEMCSQLEIEDCNPIEPRILLRQLNTVKVIYCISVHIYFMLRQHVTI</sequence>
<name>A0A1Z5RH42_SORBI</name>
<evidence type="ECO:0000313" key="3">
    <source>
        <dbReference type="Proteomes" id="UP000000768"/>
    </source>
</evidence>
<dbReference type="PROSITE" id="PS50181">
    <property type="entry name" value="FBOX"/>
    <property type="match status" value="1"/>
</dbReference>
<dbReference type="Pfam" id="PF00646">
    <property type="entry name" value="F-box"/>
    <property type="match status" value="1"/>
</dbReference>
<evidence type="ECO:0000313" key="2">
    <source>
        <dbReference type="EMBL" id="OQU83080.1"/>
    </source>
</evidence>
<dbReference type="InterPro" id="IPR036047">
    <property type="entry name" value="F-box-like_dom_sf"/>
</dbReference>
<feature type="non-terminal residue" evidence="2">
    <location>
        <position position="387"/>
    </location>
</feature>
<dbReference type="AlphaFoldDB" id="A0A1Z5RH42"/>
<dbReference type="InParanoid" id="A0A1Z5RH42"/>
<dbReference type="Gene3D" id="3.80.10.10">
    <property type="entry name" value="Ribonuclease Inhibitor"/>
    <property type="match status" value="1"/>
</dbReference>
<evidence type="ECO:0000259" key="1">
    <source>
        <dbReference type="PROSITE" id="PS50181"/>
    </source>
</evidence>
<dbReference type="PANTHER" id="PTHR34223:SF51">
    <property type="entry name" value="OS06G0556300 PROTEIN"/>
    <property type="match status" value="1"/>
</dbReference>
<dbReference type="SUPFAM" id="SSF81383">
    <property type="entry name" value="F-box domain"/>
    <property type="match status" value="1"/>
</dbReference>
<protein>
    <recommendedName>
        <fullName evidence="1">F-box domain-containing protein</fullName>
    </recommendedName>
</protein>
<dbReference type="InterPro" id="IPR053781">
    <property type="entry name" value="F-box_AtFBL13-like"/>
</dbReference>
<keyword evidence="3" id="KW-1185">Reference proteome</keyword>
<dbReference type="OMA" id="RAHICAP"/>
<dbReference type="CDD" id="cd22160">
    <property type="entry name" value="F-box_AtFBL13-like"/>
    <property type="match status" value="1"/>
</dbReference>
<accession>A0A1Z5RH42</accession>
<dbReference type="Gramene" id="OQU83080">
    <property type="protein sequence ID" value="OQU83080"/>
    <property type="gene ID" value="SORBI_3005G073101"/>
</dbReference>
<dbReference type="PANTHER" id="PTHR34223">
    <property type="entry name" value="OS11G0201299 PROTEIN"/>
    <property type="match status" value="1"/>
</dbReference>
<reference evidence="3" key="2">
    <citation type="journal article" date="2018" name="Plant J.">
        <title>The Sorghum bicolor reference genome: improved assembly, gene annotations, a transcriptome atlas, and signatures of genome organization.</title>
        <authorList>
            <person name="McCormick R.F."/>
            <person name="Truong S.K."/>
            <person name="Sreedasyam A."/>
            <person name="Jenkins J."/>
            <person name="Shu S."/>
            <person name="Sims D."/>
            <person name="Kennedy M."/>
            <person name="Amirebrahimi M."/>
            <person name="Weers B.D."/>
            <person name="McKinley B."/>
            <person name="Mattison A."/>
            <person name="Morishige D.T."/>
            <person name="Grimwood J."/>
            <person name="Schmutz J."/>
            <person name="Mullet J.E."/>
        </authorList>
    </citation>
    <scope>NUCLEOTIDE SEQUENCE [LARGE SCALE GENOMIC DNA]</scope>
    <source>
        <strain evidence="3">cv. BTx623</strain>
    </source>
</reference>
<dbReference type="EMBL" id="CM000764">
    <property type="protein sequence ID" value="OQU83080.1"/>
    <property type="molecule type" value="Genomic_DNA"/>
</dbReference>
<dbReference type="InterPro" id="IPR001810">
    <property type="entry name" value="F-box_dom"/>
</dbReference>
<gene>
    <name evidence="2" type="ORF">SORBI_3005G073101</name>
</gene>
<dbReference type="Gene3D" id="1.20.1280.50">
    <property type="match status" value="1"/>
</dbReference>
<organism evidence="2 3">
    <name type="scientific">Sorghum bicolor</name>
    <name type="common">Sorghum</name>
    <name type="synonym">Sorghum vulgare</name>
    <dbReference type="NCBI Taxonomy" id="4558"/>
    <lineage>
        <taxon>Eukaryota</taxon>
        <taxon>Viridiplantae</taxon>
        <taxon>Streptophyta</taxon>
        <taxon>Embryophyta</taxon>
        <taxon>Tracheophyta</taxon>
        <taxon>Spermatophyta</taxon>
        <taxon>Magnoliopsida</taxon>
        <taxon>Liliopsida</taxon>
        <taxon>Poales</taxon>
        <taxon>Poaceae</taxon>
        <taxon>PACMAD clade</taxon>
        <taxon>Panicoideae</taxon>
        <taxon>Andropogonodae</taxon>
        <taxon>Andropogoneae</taxon>
        <taxon>Sorghinae</taxon>
        <taxon>Sorghum</taxon>
    </lineage>
</organism>
<dbReference type="InterPro" id="IPR032675">
    <property type="entry name" value="LRR_dom_sf"/>
</dbReference>
<dbReference type="SUPFAM" id="SSF52047">
    <property type="entry name" value="RNI-like"/>
    <property type="match status" value="1"/>
</dbReference>
<dbReference type="InterPro" id="IPR053197">
    <property type="entry name" value="F-box_SCFL_complex_component"/>
</dbReference>
<feature type="domain" description="F-box" evidence="1">
    <location>
        <begin position="23"/>
        <end position="70"/>
    </location>
</feature>
<reference evidence="2 3" key="1">
    <citation type="journal article" date="2009" name="Nature">
        <title>The Sorghum bicolor genome and the diversification of grasses.</title>
        <authorList>
            <person name="Paterson A.H."/>
            <person name="Bowers J.E."/>
            <person name="Bruggmann R."/>
            <person name="Dubchak I."/>
            <person name="Grimwood J."/>
            <person name="Gundlach H."/>
            <person name="Haberer G."/>
            <person name="Hellsten U."/>
            <person name="Mitros T."/>
            <person name="Poliakov A."/>
            <person name="Schmutz J."/>
            <person name="Spannagl M."/>
            <person name="Tang H."/>
            <person name="Wang X."/>
            <person name="Wicker T."/>
            <person name="Bharti A.K."/>
            <person name="Chapman J."/>
            <person name="Feltus F.A."/>
            <person name="Gowik U."/>
            <person name="Grigoriev I.V."/>
            <person name="Lyons E."/>
            <person name="Maher C.A."/>
            <person name="Martis M."/>
            <person name="Narechania A."/>
            <person name="Otillar R.P."/>
            <person name="Penning B.W."/>
            <person name="Salamov A.A."/>
            <person name="Wang Y."/>
            <person name="Zhang L."/>
            <person name="Carpita N.C."/>
            <person name="Freeling M."/>
            <person name="Gingle A.R."/>
            <person name="Hash C.T."/>
            <person name="Keller B."/>
            <person name="Klein P."/>
            <person name="Kresovich S."/>
            <person name="McCann M.C."/>
            <person name="Ming R."/>
            <person name="Peterson D.G."/>
            <person name="Mehboob-ur-Rahman"/>
            <person name="Ware D."/>
            <person name="Westhoff P."/>
            <person name="Mayer K.F."/>
            <person name="Messing J."/>
            <person name="Rokhsar D.S."/>
        </authorList>
    </citation>
    <scope>NUCLEOTIDE SEQUENCE [LARGE SCALE GENOMIC DNA]</scope>
    <source>
        <strain evidence="3">cv. BTx623</strain>
    </source>
</reference>
<dbReference type="Proteomes" id="UP000000768">
    <property type="component" value="Chromosome 5"/>
</dbReference>